<dbReference type="EMBL" id="CAJVPI010000351">
    <property type="protein sequence ID" value="CAG8523576.1"/>
    <property type="molecule type" value="Genomic_DNA"/>
</dbReference>
<keyword evidence="3" id="KW-1185">Reference proteome</keyword>
<evidence type="ECO:0000313" key="3">
    <source>
        <dbReference type="Proteomes" id="UP000789739"/>
    </source>
</evidence>
<dbReference type="OrthoDB" id="206452at2759"/>
<dbReference type="NCBIfam" id="TIGR02464">
    <property type="entry name" value="ribofla_fusion"/>
    <property type="match status" value="1"/>
</dbReference>
<organism evidence="2 3">
    <name type="scientific">Paraglomus brasilianum</name>
    <dbReference type="NCBI Taxonomy" id="144538"/>
    <lineage>
        <taxon>Eukaryota</taxon>
        <taxon>Fungi</taxon>
        <taxon>Fungi incertae sedis</taxon>
        <taxon>Mucoromycota</taxon>
        <taxon>Glomeromycotina</taxon>
        <taxon>Glomeromycetes</taxon>
        <taxon>Paraglomerales</taxon>
        <taxon>Paraglomeraceae</taxon>
        <taxon>Paraglomus</taxon>
    </lineage>
</organism>
<dbReference type="CDD" id="cd15457">
    <property type="entry name" value="NADAR"/>
    <property type="match status" value="1"/>
</dbReference>
<dbReference type="Pfam" id="PF08719">
    <property type="entry name" value="NADAR"/>
    <property type="match status" value="1"/>
</dbReference>
<evidence type="ECO:0000259" key="1">
    <source>
        <dbReference type="Pfam" id="PF08719"/>
    </source>
</evidence>
<name>A0A9N9A942_9GLOM</name>
<gene>
    <name evidence="2" type="ORF">PBRASI_LOCUS3754</name>
</gene>
<proteinExistence type="predicted"/>
<protein>
    <submittedName>
        <fullName evidence="2">1076_t:CDS:1</fullName>
    </submittedName>
</protein>
<feature type="domain" description="NADAR" evidence="1">
    <location>
        <begin position="8"/>
        <end position="148"/>
    </location>
</feature>
<dbReference type="InterPro" id="IPR012816">
    <property type="entry name" value="NADAR"/>
</dbReference>
<reference evidence="2" key="1">
    <citation type="submission" date="2021-06" db="EMBL/GenBank/DDBJ databases">
        <authorList>
            <person name="Kallberg Y."/>
            <person name="Tangrot J."/>
            <person name="Rosling A."/>
        </authorList>
    </citation>
    <scope>NUCLEOTIDE SEQUENCE</scope>
    <source>
        <strain evidence="2">BR232B</strain>
    </source>
</reference>
<dbReference type="SUPFAM" id="SSF143990">
    <property type="entry name" value="YbiA-like"/>
    <property type="match status" value="1"/>
</dbReference>
<comment type="caution">
    <text evidence="2">The sequence shown here is derived from an EMBL/GenBank/DDBJ whole genome shotgun (WGS) entry which is preliminary data.</text>
</comment>
<dbReference type="InterPro" id="IPR037238">
    <property type="entry name" value="YbiA-like_sf"/>
</dbReference>
<dbReference type="AlphaFoldDB" id="A0A9N9A942"/>
<dbReference type="Proteomes" id="UP000789739">
    <property type="component" value="Unassembled WGS sequence"/>
</dbReference>
<accession>A0A9N9A942</accession>
<sequence length="168" mass="19623">MGQNTINFYRQNEEYGIFSNFYGAPIEIDGEIWPTSEHYFQAQKFPTLPELQQKIRNLSTPSEAAKAGRRRDYPLREDWESVKEDIMMRALISKFTQHEDLRRKLLDTGDAKIVEHTARDRYWGDGGGEGKGRNRLGVLLMRVRDELRREEIDAAETVSDETKINEQQ</sequence>
<evidence type="ECO:0000313" key="2">
    <source>
        <dbReference type="EMBL" id="CAG8523576.1"/>
    </source>
</evidence>
<dbReference type="Gene3D" id="1.10.357.40">
    <property type="entry name" value="YbiA-like"/>
    <property type="match status" value="1"/>
</dbReference>